<keyword evidence="4" id="KW-0963">Cytoplasm</keyword>
<evidence type="ECO:0000256" key="1">
    <source>
        <dbReference type="ARBA" id="ARBA00004245"/>
    </source>
</evidence>
<comment type="caution">
    <text evidence="5">Lacks conserved residue(s) required for the propagation of feature annotation.</text>
</comment>
<dbReference type="EMBL" id="OZ035823">
    <property type="protein sequence ID" value="CAL1569534.1"/>
    <property type="molecule type" value="Genomic_DNA"/>
</dbReference>
<comment type="subcellular location">
    <subcellularLocation>
        <location evidence="1">Cytoplasm</location>
        <location evidence="1">Cytoskeleton</location>
    </subcellularLocation>
</comment>
<dbReference type="GO" id="GO:0008017">
    <property type="term" value="F:microtubule binding"/>
    <property type="evidence" value="ECO:0007669"/>
    <property type="project" value="InterPro"/>
</dbReference>
<keyword evidence="3" id="KW-0067">ATP-binding</keyword>
<evidence type="ECO:0000256" key="4">
    <source>
        <dbReference type="ARBA" id="ARBA00023212"/>
    </source>
</evidence>
<dbReference type="AlphaFoldDB" id="A0AAV2IW73"/>
<keyword evidence="2" id="KW-0547">Nucleotide-binding</keyword>
<evidence type="ECO:0000256" key="2">
    <source>
        <dbReference type="ARBA" id="ARBA00022741"/>
    </source>
</evidence>
<sequence>MKDIETKDHQLKVALRIRPLSNSELEASATIVAHHVDDQMVELMDPPGDHEDMLRANCSQEKTQITGPRLKERAHINRSLLALGNCINALNDKNAQGYVNYRDSKLTRLLKDSLGGNSRTYTSIITELRGEIQRLQTKINEQQQHQSSNKRDIRHVQAEVLSQSRPEVQRLREQLLQGFREQMKISRTLMDLDSAELELQVETSHHLLTIADWEQEQRSWKRRSEQQKE</sequence>
<dbReference type="GO" id="GO:0005856">
    <property type="term" value="C:cytoskeleton"/>
    <property type="evidence" value="ECO:0007669"/>
    <property type="project" value="UniProtKB-SubCell"/>
</dbReference>
<dbReference type="SMART" id="SM00129">
    <property type="entry name" value="KISc"/>
    <property type="match status" value="1"/>
</dbReference>
<comment type="similarity">
    <text evidence="5">Belongs to the TRAFAC class myosin-kinesin ATPase superfamily. Kinesin family.</text>
</comment>
<proteinExistence type="inferred from homology"/>
<evidence type="ECO:0000259" key="6">
    <source>
        <dbReference type="PROSITE" id="PS50067"/>
    </source>
</evidence>
<dbReference type="SUPFAM" id="SSF52540">
    <property type="entry name" value="P-loop containing nucleoside triphosphate hydrolases"/>
    <property type="match status" value="1"/>
</dbReference>
<dbReference type="PANTHER" id="PTHR47968">
    <property type="entry name" value="CENTROMERE PROTEIN E"/>
    <property type="match status" value="1"/>
</dbReference>
<dbReference type="GO" id="GO:0005524">
    <property type="term" value="F:ATP binding"/>
    <property type="evidence" value="ECO:0007669"/>
    <property type="project" value="UniProtKB-KW"/>
</dbReference>
<dbReference type="InterPro" id="IPR036961">
    <property type="entry name" value="Kinesin_motor_dom_sf"/>
</dbReference>
<dbReference type="PANTHER" id="PTHR47968:SF69">
    <property type="entry name" value="KINESIN-LIKE PROTEIN"/>
    <property type="match status" value="1"/>
</dbReference>
<reference evidence="7 8" key="1">
    <citation type="submission" date="2024-04" db="EMBL/GenBank/DDBJ databases">
        <authorList>
            <person name="Waldvogel A.-M."/>
            <person name="Schoenle A."/>
        </authorList>
    </citation>
    <scope>NUCLEOTIDE SEQUENCE [LARGE SCALE GENOMIC DNA]</scope>
</reference>
<dbReference type="InterPro" id="IPR001752">
    <property type="entry name" value="Kinesin_motor_dom"/>
</dbReference>
<evidence type="ECO:0000256" key="3">
    <source>
        <dbReference type="ARBA" id="ARBA00022840"/>
    </source>
</evidence>
<dbReference type="PROSITE" id="PS50067">
    <property type="entry name" value="KINESIN_MOTOR_2"/>
    <property type="match status" value="1"/>
</dbReference>
<evidence type="ECO:0000256" key="5">
    <source>
        <dbReference type="PROSITE-ProRule" id="PRU00283"/>
    </source>
</evidence>
<dbReference type="InterPro" id="IPR027417">
    <property type="entry name" value="P-loop_NTPase"/>
</dbReference>
<dbReference type="Gene3D" id="3.40.850.10">
    <property type="entry name" value="Kinesin motor domain"/>
    <property type="match status" value="1"/>
</dbReference>
<gene>
    <name evidence="7" type="ORF">KC01_LOCUS1960</name>
</gene>
<keyword evidence="8" id="KW-1185">Reference proteome</keyword>
<organism evidence="7 8">
    <name type="scientific">Knipowitschia caucasica</name>
    <name type="common">Caucasian dwarf goby</name>
    <name type="synonym">Pomatoschistus caucasicus</name>
    <dbReference type="NCBI Taxonomy" id="637954"/>
    <lineage>
        <taxon>Eukaryota</taxon>
        <taxon>Metazoa</taxon>
        <taxon>Chordata</taxon>
        <taxon>Craniata</taxon>
        <taxon>Vertebrata</taxon>
        <taxon>Euteleostomi</taxon>
        <taxon>Actinopterygii</taxon>
        <taxon>Neopterygii</taxon>
        <taxon>Teleostei</taxon>
        <taxon>Neoteleostei</taxon>
        <taxon>Acanthomorphata</taxon>
        <taxon>Gobiaria</taxon>
        <taxon>Gobiiformes</taxon>
        <taxon>Gobioidei</taxon>
        <taxon>Gobiidae</taxon>
        <taxon>Gobiinae</taxon>
        <taxon>Knipowitschia</taxon>
    </lineage>
</organism>
<evidence type="ECO:0000313" key="8">
    <source>
        <dbReference type="Proteomes" id="UP001497482"/>
    </source>
</evidence>
<accession>A0AAV2IW73</accession>
<dbReference type="InterPro" id="IPR027640">
    <property type="entry name" value="Kinesin-like_fam"/>
</dbReference>
<dbReference type="GO" id="GO:0007018">
    <property type="term" value="P:microtubule-based movement"/>
    <property type="evidence" value="ECO:0007669"/>
    <property type="project" value="InterPro"/>
</dbReference>
<dbReference type="Proteomes" id="UP001497482">
    <property type="component" value="Chromosome 1"/>
</dbReference>
<dbReference type="Pfam" id="PF00225">
    <property type="entry name" value="Kinesin"/>
    <property type="match status" value="1"/>
</dbReference>
<keyword evidence="4" id="KW-0206">Cytoskeleton</keyword>
<dbReference type="GO" id="GO:0003777">
    <property type="term" value="F:microtubule motor activity"/>
    <property type="evidence" value="ECO:0007669"/>
    <property type="project" value="InterPro"/>
</dbReference>
<feature type="domain" description="Kinesin motor" evidence="6">
    <location>
        <begin position="1"/>
        <end position="157"/>
    </location>
</feature>
<protein>
    <recommendedName>
        <fullName evidence="6">Kinesin motor domain-containing protein</fullName>
    </recommendedName>
</protein>
<name>A0AAV2IW73_KNICA</name>
<evidence type="ECO:0000313" key="7">
    <source>
        <dbReference type="EMBL" id="CAL1569534.1"/>
    </source>
</evidence>